<feature type="transmembrane region" description="Helical" evidence="1">
    <location>
        <begin position="89"/>
        <end position="107"/>
    </location>
</feature>
<dbReference type="Proteomes" id="UP001175227">
    <property type="component" value="Unassembled WGS sequence"/>
</dbReference>
<dbReference type="InterPro" id="IPR045338">
    <property type="entry name" value="DUF6535"/>
</dbReference>
<keyword evidence="1" id="KW-0472">Membrane</keyword>
<evidence type="ECO:0000259" key="2">
    <source>
        <dbReference type="Pfam" id="PF20153"/>
    </source>
</evidence>
<reference evidence="3" key="1">
    <citation type="submission" date="2023-06" db="EMBL/GenBank/DDBJ databases">
        <authorList>
            <consortium name="Lawrence Berkeley National Laboratory"/>
            <person name="Ahrendt S."/>
            <person name="Sahu N."/>
            <person name="Indic B."/>
            <person name="Wong-Bajracharya J."/>
            <person name="Merenyi Z."/>
            <person name="Ke H.-M."/>
            <person name="Monk M."/>
            <person name="Kocsube S."/>
            <person name="Drula E."/>
            <person name="Lipzen A."/>
            <person name="Balint B."/>
            <person name="Henrissat B."/>
            <person name="Andreopoulos B."/>
            <person name="Martin F.M."/>
            <person name="Harder C.B."/>
            <person name="Rigling D."/>
            <person name="Ford K.L."/>
            <person name="Foster G.D."/>
            <person name="Pangilinan J."/>
            <person name="Papanicolaou A."/>
            <person name="Barry K."/>
            <person name="LaButti K."/>
            <person name="Viragh M."/>
            <person name="Koriabine M."/>
            <person name="Yan M."/>
            <person name="Riley R."/>
            <person name="Champramary S."/>
            <person name="Plett K.L."/>
            <person name="Tsai I.J."/>
            <person name="Slot J."/>
            <person name="Sipos G."/>
            <person name="Plett J."/>
            <person name="Nagy L.G."/>
            <person name="Grigoriev I.V."/>
        </authorList>
    </citation>
    <scope>NUCLEOTIDE SEQUENCE</scope>
    <source>
        <strain evidence="3">ICMP 16352</strain>
    </source>
</reference>
<dbReference type="Pfam" id="PF20153">
    <property type="entry name" value="DUF6535"/>
    <property type="match status" value="1"/>
</dbReference>
<organism evidence="3 4">
    <name type="scientific">Armillaria novae-zelandiae</name>
    <dbReference type="NCBI Taxonomy" id="153914"/>
    <lineage>
        <taxon>Eukaryota</taxon>
        <taxon>Fungi</taxon>
        <taxon>Dikarya</taxon>
        <taxon>Basidiomycota</taxon>
        <taxon>Agaricomycotina</taxon>
        <taxon>Agaricomycetes</taxon>
        <taxon>Agaricomycetidae</taxon>
        <taxon>Agaricales</taxon>
        <taxon>Marasmiineae</taxon>
        <taxon>Physalacriaceae</taxon>
        <taxon>Armillaria</taxon>
    </lineage>
</organism>
<feature type="non-terminal residue" evidence="3">
    <location>
        <position position="1"/>
    </location>
</feature>
<feature type="transmembrane region" description="Helical" evidence="1">
    <location>
        <begin position="140"/>
        <end position="167"/>
    </location>
</feature>
<accession>A0AA39NE66</accession>
<gene>
    <name evidence="3" type="ORF">IW261DRAFT_1317599</name>
</gene>
<evidence type="ECO:0000313" key="3">
    <source>
        <dbReference type="EMBL" id="KAK0464005.1"/>
    </source>
</evidence>
<evidence type="ECO:0000313" key="4">
    <source>
        <dbReference type="Proteomes" id="UP001175227"/>
    </source>
</evidence>
<evidence type="ECO:0000256" key="1">
    <source>
        <dbReference type="SAM" id="Phobius"/>
    </source>
</evidence>
<dbReference type="EMBL" id="JAUEPR010000106">
    <property type="protein sequence ID" value="KAK0464005.1"/>
    <property type="molecule type" value="Genomic_DNA"/>
</dbReference>
<name>A0AA39NE66_9AGAR</name>
<feature type="transmembrane region" description="Helical" evidence="1">
    <location>
        <begin position="12"/>
        <end position="30"/>
    </location>
</feature>
<dbReference type="AlphaFoldDB" id="A0AA39NE66"/>
<feature type="non-terminal residue" evidence="3">
    <location>
        <position position="168"/>
    </location>
</feature>
<keyword evidence="1" id="KW-0812">Transmembrane</keyword>
<proteinExistence type="predicted"/>
<keyword evidence="1" id="KW-1133">Transmembrane helix</keyword>
<comment type="caution">
    <text evidence="3">The sequence shown here is derived from an EMBL/GenBank/DDBJ whole genome shotgun (WGS) entry which is preliminary data.</text>
</comment>
<feature type="domain" description="DUF6535" evidence="2">
    <location>
        <begin position="2"/>
        <end position="168"/>
    </location>
</feature>
<sequence length="168" mass="18758">AEMLEEWRDGLDVLLAFTGLFSAVVTTFVVQTLQSLQVEYGQVTVTLLFKLINVQHTVANGSLVNAVSHSNLTPFSDFHPTIMDSLVNGLWFTSFLFSLTTALFTVMTKQWIHQYIAILSGTSQDRGRIHQLRYMGLQQWGVGFIIGLLPVFLSMSLGLFLVGLVLFL</sequence>
<protein>
    <recommendedName>
        <fullName evidence="2">DUF6535 domain-containing protein</fullName>
    </recommendedName>
</protein>
<keyword evidence="4" id="KW-1185">Reference proteome</keyword>